<gene>
    <name evidence="6" type="ORF">OGATHE_000655</name>
</gene>
<accession>A0A9P8PUT7</accession>
<dbReference type="PANTHER" id="PTHR12555">
    <property type="entry name" value="UBIQUITIN FUSION DEGRADATON PROTEIN 1"/>
    <property type="match status" value="1"/>
</dbReference>
<sequence>MFSSDQSNAMVFSSVFSPRRNLTFSSKILVFTTSRYKFCAVWRSLRTKASLASERSCFTSGESSSLRILRLIAANPRVFLPFAGLGLKFLASRSALRNSKSSSISSSSSSSSLNPKLSCSTSKSSSSGSSSSGMISSSENTMASSFSGFGFGFGEPTLPMLQGFDDYFRCYPIAMMPDVSRKDDANYGGKIFLPQSALHKLTMLHIRYPMLFTITSESSGKSTHSGVLEFTAEEGRCYLPQWMLDTIDAEPGSLVNIKTADLPQGSFVMLEPQSVDFLDISDPKAVLENALRKFTTLTVGDIIQLDYNDQIYKIKILEVKPESPSHGICVIETDLETDFAPPVGYVEPDYKALKEEQEKKNKTKALSQPSLKGTGSMAQQINYGEIIREANKSTQKFQGDGVKLSGRKIAKEAEPSINTADIDLNGPVKPLHLPDGYLFFGFPVKVYEDGFEQKQETPNKPHFAGQGQSLRSAKKRKDKNKNFPAVKDKARSPETIVIDSD</sequence>
<organism evidence="6 7">
    <name type="scientific">Ogataea polymorpha</name>
    <dbReference type="NCBI Taxonomy" id="460523"/>
    <lineage>
        <taxon>Eukaryota</taxon>
        <taxon>Fungi</taxon>
        <taxon>Dikarya</taxon>
        <taxon>Ascomycota</taxon>
        <taxon>Saccharomycotina</taxon>
        <taxon>Pichiomycetes</taxon>
        <taxon>Pichiales</taxon>
        <taxon>Pichiaceae</taxon>
        <taxon>Ogataea</taxon>
    </lineage>
</organism>
<dbReference type="GO" id="GO:0034098">
    <property type="term" value="C:VCP-NPL4-UFD1 AAA ATPase complex"/>
    <property type="evidence" value="ECO:0007669"/>
    <property type="project" value="TreeGrafter"/>
</dbReference>
<dbReference type="GO" id="GO:0006511">
    <property type="term" value="P:ubiquitin-dependent protein catabolic process"/>
    <property type="evidence" value="ECO:0007669"/>
    <property type="project" value="InterPro"/>
</dbReference>
<dbReference type="EMBL" id="JAEUBD010000095">
    <property type="protein sequence ID" value="KAH3678000.1"/>
    <property type="molecule type" value="Genomic_DNA"/>
</dbReference>
<feature type="domain" description="Ubiquitin fusion degradation protein UFD1 N-terminal subdomain 1" evidence="4">
    <location>
        <begin position="164"/>
        <end position="263"/>
    </location>
</feature>
<keyword evidence="2" id="KW-0833">Ubl conjugation pathway</keyword>
<dbReference type="Pfam" id="PF03152">
    <property type="entry name" value="UFD1_N1"/>
    <property type="match status" value="1"/>
</dbReference>
<evidence type="ECO:0000313" key="6">
    <source>
        <dbReference type="EMBL" id="KAH3678000.1"/>
    </source>
</evidence>
<dbReference type="Proteomes" id="UP000788993">
    <property type="component" value="Unassembled WGS sequence"/>
</dbReference>
<evidence type="ECO:0000259" key="4">
    <source>
        <dbReference type="Pfam" id="PF03152"/>
    </source>
</evidence>
<evidence type="ECO:0000256" key="1">
    <source>
        <dbReference type="ARBA" id="ARBA00006043"/>
    </source>
</evidence>
<evidence type="ECO:0008006" key="8">
    <source>
        <dbReference type="Google" id="ProtNLM"/>
    </source>
</evidence>
<feature type="region of interest" description="Disordered" evidence="3">
    <location>
        <begin position="100"/>
        <end position="134"/>
    </location>
</feature>
<feature type="region of interest" description="Disordered" evidence="3">
    <location>
        <begin position="452"/>
        <end position="501"/>
    </location>
</feature>
<dbReference type="AlphaFoldDB" id="A0A9P8PUT7"/>
<proteinExistence type="inferred from homology"/>
<feature type="region of interest" description="Disordered" evidence="3">
    <location>
        <begin position="356"/>
        <end position="375"/>
    </location>
</feature>
<dbReference type="Gene3D" id="2.40.40.50">
    <property type="entry name" value="Ubiquitin fusion degradation protein UFD1, N-terminal domain"/>
    <property type="match status" value="1"/>
</dbReference>
<dbReference type="GO" id="GO:0036503">
    <property type="term" value="P:ERAD pathway"/>
    <property type="evidence" value="ECO:0007669"/>
    <property type="project" value="TreeGrafter"/>
</dbReference>
<evidence type="ECO:0000256" key="2">
    <source>
        <dbReference type="ARBA" id="ARBA00022786"/>
    </source>
</evidence>
<keyword evidence="7" id="KW-1185">Reference proteome</keyword>
<dbReference type="Pfam" id="PF24842">
    <property type="entry name" value="UFD1_N2"/>
    <property type="match status" value="1"/>
</dbReference>
<feature type="compositionally biased region" description="Polar residues" evidence="3">
    <location>
        <begin position="364"/>
        <end position="375"/>
    </location>
</feature>
<feature type="domain" description="Ubiquitin fusion degradation protein UFD1 N-terminal subdomain 2" evidence="5">
    <location>
        <begin position="264"/>
        <end position="342"/>
    </location>
</feature>
<dbReference type="InterPro" id="IPR004854">
    <property type="entry name" value="Ufd1-like"/>
</dbReference>
<evidence type="ECO:0000256" key="3">
    <source>
        <dbReference type="SAM" id="MobiDB-lite"/>
    </source>
</evidence>
<evidence type="ECO:0000259" key="5">
    <source>
        <dbReference type="Pfam" id="PF24842"/>
    </source>
</evidence>
<comment type="caution">
    <text evidence="6">The sequence shown here is derived from an EMBL/GenBank/DDBJ whole genome shotgun (WGS) entry which is preliminary data.</text>
</comment>
<dbReference type="InterPro" id="IPR042299">
    <property type="entry name" value="Ufd1-like_Nn"/>
</dbReference>
<evidence type="ECO:0000313" key="7">
    <source>
        <dbReference type="Proteomes" id="UP000788993"/>
    </source>
</evidence>
<reference evidence="6" key="2">
    <citation type="submission" date="2021-01" db="EMBL/GenBank/DDBJ databases">
        <authorList>
            <person name="Schikora-Tamarit M.A."/>
        </authorList>
    </citation>
    <scope>NUCLEOTIDE SEQUENCE</scope>
    <source>
        <strain evidence="6">NCAIM Y.01608</strain>
    </source>
</reference>
<dbReference type="PANTHER" id="PTHR12555:SF13">
    <property type="entry name" value="UBIQUITIN RECOGNITION FACTOR IN ER-ASSOCIATED DEGRADATION PROTEIN 1"/>
    <property type="match status" value="1"/>
</dbReference>
<dbReference type="Gene3D" id="3.10.330.10">
    <property type="match status" value="1"/>
</dbReference>
<comment type="similarity">
    <text evidence="1">Belongs to the UFD1 family.</text>
</comment>
<dbReference type="GO" id="GO:0031593">
    <property type="term" value="F:polyubiquitin modification-dependent protein binding"/>
    <property type="evidence" value="ECO:0007669"/>
    <property type="project" value="TreeGrafter"/>
</dbReference>
<protein>
    <recommendedName>
        <fullName evidence="8">Ubiquitin fusion degradation protein</fullName>
    </recommendedName>
</protein>
<reference evidence="6" key="1">
    <citation type="journal article" date="2021" name="Open Biol.">
        <title>Shared evolutionary footprints suggest mitochondrial oxidative damage underlies multiple complex I losses in fungi.</title>
        <authorList>
            <person name="Schikora-Tamarit M.A."/>
            <person name="Marcet-Houben M."/>
            <person name="Nosek J."/>
            <person name="Gabaldon T."/>
        </authorList>
    </citation>
    <scope>NUCLEOTIDE SEQUENCE</scope>
    <source>
        <strain evidence="6">NCAIM Y.01608</strain>
    </source>
</reference>
<dbReference type="InterPro" id="IPR055418">
    <property type="entry name" value="UFD1_N2"/>
</dbReference>
<dbReference type="InterPro" id="IPR055417">
    <property type="entry name" value="UFD1_N1"/>
</dbReference>
<name>A0A9P8PUT7_9ASCO</name>